<reference evidence="2" key="1">
    <citation type="submission" date="2022-11" db="EMBL/GenBank/DDBJ databases">
        <authorList>
            <person name="Petersen C."/>
        </authorList>
    </citation>
    <scope>NUCLEOTIDE SEQUENCE</scope>
    <source>
        <strain evidence="2">IBT 30761</strain>
    </source>
</reference>
<dbReference type="GeneID" id="81359670"/>
<evidence type="ECO:0000256" key="1">
    <source>
        <dbReference type="SAM" id="MobiDB-lite"/>
    </source>
</evidence>
<feature type="compositionally biased region" description="Basic residues" evidence="1">
    <location>
        <begin position="26"/>
        <end position="38"/>
    </location>
</feature>
<gene>
    <name evidence="2" type="ORF">N7532_008199</name>
</gene>
<dbReference type="OrthoDB" id="6133115at2759"/>
<proteinExistence type="predicted"/>
<dbReference type="RefSeq" id="XP_056471497.1">
    <property type="nucleotide sequence ID" value="XM_056620691.1"/>
</dbReference>
<comment type="caution">
    <text evidence="2">The sequence shown here is derived from an EMBL/GenBank/DDBJ whole genome shotgun (WGS) entry which is preliminary data.</text>
</comment>
<sequence>MPHTQMIYDSDDSDFSETDVSIQGHRGGRAHFRRRSISRPRVSETLLSPPPQRGVFRSSSTGRRRDRERDRPVNVMIHNDLEQRSNNASSSKPRMKQSKMVEVPDLDEEEISRSRGRAATGVSREASPYHRDYELAFSQRLLEHDNTRQDLEIFKHQQEIERLERELQKHRERAENPRNAHESSLLHADEDWYEAKISERMRWMEKLEKQERKARSEEVRQRIIEEEIRKADAQRRLEKFEKKTHEEEEREKADAQRRLEKFERKIHEEEEHEKAEAAWRLKKFEESEKEAADQKELMKKIELQKLKELADAQKEKAKRDKLKQEFIEEQERAAREANEKRQQELLMKKAAIEEWKMEQEKAKQRAKEEQEKKDKEFRDRLRHEFGYTEEEIEKMLNKEKKEEKEKKKEHKEHDQKQLEESSRTTWIKVHRKHLLPETLLAYNLPWDWDERDTNYIIIKRWVSEDFQEELFSHTRRIREGKMIAQTSSSTTELKVNDRNKDKMYLVRKKSPSRRLRLFL</sequence>
<dbReference type="AlphaFoldDB" id="A0A9W9EX85"/>
<evidence type="ECO:0000313" key="2">
    <source>
        <dbReference type="EMBL" id="KAJ5089515.1"/>
    </source>
</evidence>
<feature type="region of interest" description="Disordered" evidence="1">
    <location>
        <begin position="1"/>
        <end position="125"/>
    </location>
</feature>
<feature type="region of interest" description="Disordered" evidence="1">
    <location>
        <begin position="357"/>
        <end position="377"/>
    </location>
</feature>
<dbReference type="Proteomes" id="UP001149074">
    <property type="component" value="Unassembled WGS sequence"/>
</dbReference>
<protein>
    <submittedName>
        <fullName evidence="2">Uncharacterized protein</fullName>
    </submittedName>
</protein>
<name>A0A9W9EX85_9EURO</name>
<organism evidence="2 3">
    <name type="scientific">Penicillium argentinense</name>
    <dbReference type="NCBI Taxonomy" id="1131581"/>
    <lineage>
        <taxon>Eukaryota</taxon>
        <taxon>Fungi</taxon>
        <taxon>Dikarya</taxon>
        <taxon>Ascomycota</taxon>
        <taxon>Pezizomycotina</taxon>
        <taxon>Eurotiomycetes</taxon>
        <taxon>Eurotiomycetidae</taxon>
        <taxon>Eurotiales</taxon>
        <taxon>Aspergillaceae</taxon>
        <taxon>Penicillium</taxon>
    </lineage>
</organism>
<evidence type="ECO:0000313" key="3">
    <source>
        <dbReference type="Proteomes" id="UP001149074"/>
    </source>
</evidence>
<accession>A0A9W9EX85</accession>
<reference evidence="2" key="2">
    <citation type="journal article" date="2023" name="IMA Fungus">
        <title>Comparative genomic study of the Penicillium genus elucidates a diverse pangenome and 15 lateral gene transfer events.</title>
        <authorList>
            <person name="Petersen C."/>
            <person name="Sorensen T."/>
            <person name="Nielsen M.R."/>
            <person name="Sondergaard T.E."/>
            <person name="Sorensen J.L."/>
            <person name="Fitzpatrick D.A."/>
            <person name="Frisvad J.C."/>
            <person name="Nielsen K.L."/>
        </authorList>
    </citation>
    <scope>NUCLEOTIDE SEQUENCE</scope>
    <source>
        <strain evidence="2">IBT 30761</strain>
    </source>
</reference>
<keyword evidence="3" id="KW-1185">Reference proteome</keyword>
<feature type="region of interest" description="Disordered" evidence="1">
    <location>
        <begin position="399"/>
        <end position="421"/>
    </location>
</feature>
<dbReference type="EMBL" id="JAPQKI010000009">
    <property type="protein sequence ID" value="KAJ5089515.1"/>
    <property type="molecule type" value="Genomic_DNA"/>
</dbReference>
<feature type="compositionally biased region" description="Basic and acidic residues" evidence="1">
    <location>
        <begin position="63"/>
        <end position="72"/>
    </location>
</feature>